<dbReference type="RefSeq" id="WP_199116925.1">
    <property type="nucleotide sequence ID" value="NZ_JAELVQ010000041.1"/>
</dbReference>
<reference evidence="1" key="1">
    <citation type="submission" date="2020-12" db="EMBL/GenBank/DDBJ databases">
        <title>Snuella sp. nov., isolated from sediment in Incheon.</title>
        <authorList>
            <person name="Kim W."/>
        </authorList>
    </citation>
    <scope>NUCLEOTIDE SEQUENCE</scope>
    <source>
        <strain evidence="1">CAU 1569</strain>
    </source>
</reference>
<keyword evidence="2" id="KW-1185">Reference proteome</keyword>
<dbReference type="AlphaFoldDB" id="A0A8J7J000"/>
<accession>A0A8J7J000</accession>
<sequence>MKTRITIIFLVGFISIGFGQNRKERDYGHYKSLNLNLGYNYSFGDPYDKNFHLIDIGINKAMYGGVHGGGLQYGLGTEIGLNTEKFTIGPKISGAINLMGIVIGTELVTYTDFDNWTLRFIPFFGIGGEKGRLTINPHVILTNKNFQPIDKGLLSLTINLSLNRKKME</sequence>
<dbReference type="EMBL" id="JAELVQ010000041">
    <property type="protein sequence ID" value="MBJ6369800.1"/>
    <property type="molecule type" value="Genomic_DNA"/>
</dbReference>
<comment type="caution">
    <text evidence="1">The sequence shown here is derived from an EMBL/GenBank/DDBJ whole genome shotgun (WGS) entry which is preliminary data.</text>
</comment>
<dbReference type="Proteomes" id="UP000610931">
    <property type="component" value="Unassembled WGS sequence"/>
</dbReference>
<gene>
    <name evidence="1" type="ORF">JF259_17080</name>
</gene>
<evidence type="ECO:0000313" key="1">
    <source>
        <dbReference type="EMBL" id="MBJ6369800.1"/>
    </source>
</evidence>
<proteinExistence type="predicted"/>
<protein>
    <submittedName>
        <fullName evidence="1">Uncharacterized protein</fullName>
    </submittedName>
</protein>
<name>A0A8J7J000_9FLAO</name>
<evidence type="ECO:0000313" key="2">
    <source>
        <dbReference type="Proteomes" id="UP000610931"/>
    </source>
</evidence>
<organism evidence="1 2">
    <name type="scientific">Snuella sedimenti</name>
    <dbReference type="NCBI Taxonomy" id="2798802"/>
    <lineage>
        <taxon>Bacteria</taxon>
        <taxon>Pseudomonadati</taxon>
        <taxon>Bacteroidota</taxon>
        <taxon>Flavobacteriia</taxon>
        <taxon>Flavobacteriales</taxon>
        <taxon>Flavobacteriaceae</taxon>
        <taxon>Snuella</taxon>
    </lineage>
</organism>